<sequence>MTRPAAVLLLLSTFGAEAGPEFLRVPEPRSAVPLGSFESAGVAVFVRAHEARRHPAPAPPAGHASRIAVAPVAAAVQADMLAAPGQAEIDMPTATGSMGRSRWVAPPEGAARPGALAPTGTDVASPFAKPGLLGSHATPDLELEVSKRATIGVFGEAGKIEPTDIRNATTRTTRDLGAGVTLQYRFGE</sequence>
<protein>
    <recommendedName>
        <fullName evidence="4">Porin family protein</fullName>
    </recommendedName>
</protein>
<organism evidence="2 3">
    <name type="scientific">Enterovirga aerilata</name>
    <dbReference type="NCBI Taxonomy" id="2730920"/>
    <lineage>
        <taxon>Bacteria</taxon>
        <taxon>Pseudomonadati</taxon>
        <taxon>Pseudomonadota</taxon>
        <taxon>Alphaproteobacteria</taxon>
        <taxon>Hyphomicrobiales</taxon>
        <taxon>Methylobacteriaceae</taxon>
        <taxon>Enterovirga</taxon>
    </lineage>
</organism>
<name>A0A849I1L5_9HYPH</name>
<dbReference type="Proteomes" id="UP000564885">
    <property type="component" value="Unassembled WGS sequence"/>
</dbReference>
<dbReference type="RefSeq" id="WP_171216717.1">
    <property type="nucleotide sequence ID" value="NZ_JABEPP010000001.1"/>
</dbReference>
<dbReference type="EMBL" id="JABEPP010000001">
    <property type="protein sequence ID" value="NNM71238.1"/>
    <property type="molecule type" value="Genomic_DNA"/>
</dbReference>
<evidence type="ECO:0000256" key="1">
    <source>
        <dbReference type="SAM" id="SignalP"/>
    </source>
</evidence>
<evidence type="ECO:0000313" key="3">
    <source>
        <dbReference type="Proteomes" id="UP000564885"/>
    </source>
</evidence>
<evidence type="ECO:0000313" key="2">
    <source>
        <dbReference type="EMBL" id="NNM71238.1"/>
    </source>
</evidence>
<feature type="signal peptide" evidence="1">
    <location>
        <begin position="1"/>
        <end position="18"/>
    </location>
</feature>
<gene>
    <name evidence="2" type="ORF">HJG44_02370</name>
</gene>
<feature type="chain" id="PRO_5032962407" description="Porin family protein" evidence="1">
    <location>
        <begin position="19"/>
        <end position="188"/>
    </location>
</feature>
<dbReference type="AlphaFoldDB" id="A0A849I1L5"/>
<reference evidence="2 3" key="1">
    <citation type="submission" date="2020-04" db="EMBL/GenBank/DDBJ databases">
        <title>Enterovirga sp. isolate from soil.</title>
        <authorList>
            <person name="Chea S."/>
            <person name="Kim D.-U."/>
        </authorList>
    </citation>
    <scope>NUCLEOTIDE SEQUENCE [LARGE SCALE GENOMIC DNA]</scope>
    <source>
        <strain evidence="2 3">DB1703</strain>
    </source>
</reference>
<comment type="caution">
    <text evidence="2">The sequence shown here is derived from an EMBL/GenBank/DDBJ whole genome shotgun (WGS) entry which is preliminary data.</text>
</comment>
<keyword evidence="1" id="KW-0732">Signal</keyword>
<proteinExistence type="predicted"/>
<keyword evidence="3" id="KW-1185">Reference proteome</keyword>
<accession>A0A849I1L5</accession>
<evidence type="ECO:0008006" key="4">
    <source>
        <dbReference type="Google" id="ProtNLM"/>
    </source>
</evidence>